<protein>
    <submittedName>
        <fullName evidence="1">DUF3280 domain-containing protein</fullName>
    </submittedName>
</protein>
<gene>
    <name evidence="1" type="ORF">HQ945_11800</name>
</gene>
<accession>A0A849VTF3</accession>
<dbReference type="InterPro" id="IPR021698">
    <property type="entry name" value="DUF3280"/>
</dbReference>
<evidence type="ECO:0000313" key="2">
    <source>
        <dbReference type="Proteomes" id="UP000550508"/>
    </source>
</evidence>
<sequence length="158" mass="17504">MSLLLASGHSDAETQTLIASANFDFVDTSGEPRDQSADHQRRLRELADYLRRQLAEQGKFKLVPLPCQDGQCTATDPGFAALSAMARQNGATYVVIGAVQKTSTLIGWLRYSVLDVRDSRAVCGDFITYRGDTDEAWRRAAKFSAGQIVRHCNFNMQK</sequence>
<keyword evidence="2" id="KW-1185">Reference proteome</keyword>
<evidence type="ECO:0000313" key="1">
    <source>
        <dbReference type="EMBL" id="NTS31939.1"/>
    </source>
</evidence>
<organism evidence="1 2">
    <name type="scientific">Phyllobacterium pellucidum</name>
    <dbReference type="NCBI Taxonomy" id="2740464"/>
    <lineage>
        <taxon>Bacteria</taxon>
        <taxon>Pseudomonadati</taxon>
        <taxon>Pseudomonadota</taxon>
        <taxon>Alphaproteobacteria</taxon>
        <taxon>Hyphomicrobiales</taxon>
        <taxon>Phyllobacteriaceae</taxon>
        <taxon>Phyllobacterium</taxon>
    </lineage>
</organism>
<reference evidence="1 2" key="1">
    <citation type="submission" date="2020-05" db="EMBL/GenBank/DDBJ databases">
        <authorList>
            <person name="Kim M.K."/>
        </authorList>
    </citation>
    <scope>NUCLEOTIDE SEQUENCE [LARGE SCALE GENOMIC DNA]</scope>
    <source>
        <strain evidence="1 2">BT25</strain>
    </source>
</reference>
<dbReference type="AlphaFoldDB" id="A0A849VTF3"/>
<dbReference type="Proteomes" id="UP000550508">
    <property type="component" value="Unassembled WGS sequence"/>
</dbReference>
<dbReference type="Pfam" id="PF11684">
    <property type="entry name" value="DUF3280"/>
    <property type="match status" value="1"/>
</dbReference>
<name>A0A849VTF3_9HYPH</name>
<dbReference type="RefSeq" id="WP_174208105.1">
    <property type="nucleotide sequence ID" value="NZ_JABUMX010000002.1"/>
</dbReference>
<comment type="caution">
    <text evidence="1">The sequence shown here is derived from an EMBL/GenBank/DDBJ whole genome shotgun (WGS) entry which is preliminary data.</text>
</comment>
<proteinExistence type="predicted"/>
<dbReference type="EMBL" id="JABUMX010000002">
    <property type="protein sequence ID" value="NTS31939.1"/>
    <property type="molecule type" value="Genomic_DNA"/>
</dbReference>